<dbReference type="InterPro" id="IPR002052">
    <property type="entry name" value="DNA_methylase_N6_adenine_CS"/>
</dbReference>
<dbReference type="PROSITE" id="PS00092">
    <property type="entry name" value="N6_MTASE"/>
    <property type="match status" value="1"/>
</dbReference>
<organism evidence="4">
    <name type="scientific">Candidatus Kentrum eta</name>
    <dbReference type="NCBI Taxonomy" id="2126337"/>
    <lineage>
        <taxon>Bacteria</taxon>
        <taxon>Pseudomonadati</taxon>
        <taxon>Pseudomonadota</taxon>
        <taxon>Gammaproteobacteria</taxon>
        <taxon>Candidatus Kentrum</taxon>
    </lineage>
</organism>
<keyword evidence="1 4" id="KW-0489">Methyltransferase</keyword>
<evidence type="ECO:0000256" key="2">
    <source>
        <dbReference type="ARBA" id="ARBA00022679"/>
    </source>
</evidence>
<proteinExistence type="predicted"/>
<feature type="compositionally biased region" description="Pro residues" evidence="3">
    <location>
        <begin position="14"/>
        <end position="26"/>
    </location>
</feature>
<protein>
    <submittedName>
        <fullName evidence="4">Methyltransferase domain</fullName>
    </submittedName>
</protein>
<dbReference type="GO" id="GO:0032259">
    <property type="term" value="P:methylation"/>
    <property type="evidence" value="ECO:0007669"/>
    <property type="project" value="UniProtKB-KW"/>
</dbReference>
<evidence type="ECO:0000313" key="4">
    <source>
        <dbReference type="EMBL" id="VFJ95700.1"/>
    </source>
</evidence>
<sequence length="157" mass="17905">MRYHAAEDGRATKAPPPRGDIQPPEPVLREFRNIENRDAVLAWARVETERHEDGAPVTRWDGRTFKIHPVTGEPVPDETARVAVERYIGPRKAQWPEADFVVGNPPFIGTARMRAALGDGMVTRKRYVVYVYPLNCEKTLGYGNEYSILHHISWRSL</sequence>
<gene>
    <name evidence="4" type="ORF">BECKH772A_GA0070896_100916</name>
    <name evidence="5" type="ORF">BECKH772B_GA0070898_100936</name>
    <name evidence="6" type="ORF">BECKH772C_GA0070978_100916</name>
</gene>
<accession>A0A450UTC1</accession>
<evidence type="ECO:0000313" key="5">
    <source>
        <dbReference type="EMBL" id="VFJ96545.1"/>
    </source>
</evidence>
<evidence type="ECO:0000256" key="1">
    <source>
        <dbReference type="ARBA" id="ARBA00022603"/>
    </source>
</evidence>
<dbReference type="EMBL" id="CAADFG010000091">
    <property type="protein sequence ID" value="VFJ95700.1"/>
    <property type="molecule type" value="Genomic_DNA"/>
</dbReference>
<feature type="region of interest" description="Disordered" evidence="3">
    <location>
        <begin position="1"/>
        <end position="26"/>
    </location>
</feature>
<dbReference type="EMBL" id="CAADFJ010000091">
    <property type="protein sequence ID" value="VFK02458.1"/>
    <property type="molecule type" value="Genomic_DNA"/>
</dbReference>
<dbReference type="GO" id="GO:0008168">
    <property type="term" value="F:methyltransferase activity"/>
    <property type="evidence" value="ECO:0007669"/>
    <property type="project" value="UniProtKB-KW"/>
</dbReference>
<feature type="compositionally biased region" description="Basic and acidic residues" evidence="3">
    <location>
        <begin position="1"/>
        <end position="11"/>
    </location>
</feature>
<keyword evidence="2 4" id="KW-0808">Transferase</keyword>
<reference evidence="4" key="1">
    <citation type="submission" date="2019-02" db="EMBL/GenBank/DDBJ databases">
        <authorList>
            <person name="Gruber-Vodicka R. H."/>
            <person name="Seah K. B. B."/>
        </authorList>
    </citation>
    <scope>NUCLEOTIDE SEQUENCE</scope>
    <source>
        <strain evidence="6">BECK_SA2B12</strain>
        <strain evidence="4">BECK_SA2B15</strain>
        <strain evidence="5">BECK_SA2B20</strain>
    </source>
</reference>
<evidence type="ECO:0000313" key="6">
    <source>
        <dbReference type="EMBL" id="VFK02458.1"/>
    </source>
</evidence>
<evidence type="ECO:0000256" key="3">
    <source>
        <dbReference type="SAM" id="MobiDB-lite"/>
    </source>
</evidence>
<dbReference type="GO" id="GO:0003676">
    <property type="term" value="F:nucleic acid binding"/>
    <property type="evidence" value="ECO:0007669"/>
    <property type="project" value="InterPro"/>
</dbReference>
<name>A0A450UTC1_9GAMM</name>
<dbReference type="AlphaFoldDB" id="A0A450UTC1"/>
<dbReference type="EMBL" id="CAADFI010000093">
    <property type="protein sequence ID" value="VFJ96545.1"/>
    <property type="molecule type" value="Genomic_DNA"/>
</dbReference>